<dbReference type="CDD" id="cd09019">
    <property type="entry name" value="galactose_mutarotase_like"/>
    <property type="match status" value="1"/>
</dbReference>
<evidence type="ECO:0000256" key="7">
    <source>
        <dbReference type="PIRSR" id="PIRSR005096-2"/>
    </source>
</evidence>
<comment type="catalytic activity">
    <reaction evidence="5">
        <text>alpha-D-glucose = beta-D-glucose</text>
        <dbReference type="Rhea" id="RHEA:10264"/>
        <dbReference type="ChEBI" id="CHEBI:15903"/>
        <dbReference type="ChEBI" id="CHEBI:17925"/>
        <dbReference type="EC" id="5.1.3.3"/>
    </reaction>
</comment>
<evidence type="ECO:0000256" key="5">
    <source>
        <dbReference type="PIRNR" id="PIRNR005096"/>
    </source>
</evidence>
<dbReference type="SUPFAM" id="SSF74650">
    <property type="entry name" value="Galactose mutarotase-like"/>
    <property type="match status" value="1"/>
</dbReference>
<dbReference type="Pfam" id="PF01263">
    <property type="entry name" value="Aldose_epim"/>
    <property type="match status" value="1"/>
</dbReference>
<keyword evidence="4 5" id="KW-0119">Carbohydrate metabolism</keyword>
<dbReference type="GO" id="GO:0004034">
    <property type="term" value="F:aldose 1-epimerase activity"/>
    <property type="evidence" value="ECO:0007669"/>
    <property type="project" value="UniProtKB-EC"/>
</dbReference>
<dbReference type="InterPro" id="IPR015443">
    <property type="entry name" value="Aldose_1-epimerase"/>
</dbReference>
<keyword evidence="3 5" id="KW-0413">Isomerase</keyword>
<protein>
    <recommendedName>
        <fullName evidence="5">Aldose 1-epimerase</fullName>
        <ecNumber evidence="5">5.1.3.3</ecNumber>
    </recommendedName>
</protein>
<feature type="active site" description="Proton acceptor" evidence="6">
    <location>
        <position position="333"/>
    </location>
</feature>
<dbReference type="GO" id="GO:0030246">
    <property type="term" value="F:carbohydrate binding"/>
    <property type="evidence" value="ECO:0007669"/>
    <property type="project" value="InterPro"/>
</dbReference>
<dbReference type="Proteomes" id="UP000192448">
    <property type="component" value="Unassembled WGS sequence"/>
</dbReference>
<gene>
    <name evidence="9" type="ORF">BST13_08480</name>
</gene>
<evidence type="ECO:0000256" key="8">
    <source>
        <dbReference type="PIRSR" id="PIRSR005096-3"/>
    </source>
</evidence>
<dbReference type="InterPro" id="IPR008183">
    <property type="entry name" value="Aldose_1/G6P_1-epimerase"/>
</dbReference>
<evidence type="ECO:0000256" key="6">
    <source>
        <dbReference type="PIRSR" id="PIRSR005096-1"/>
    </source>
</evidence>
<dbReference type="PANTHER" id="PTHR10091:SF0">
    <property type="entry name" value="GALACTOSE MUTAROTASE"/>
    <property type="match status" value="1"/>
</dbReference>
<name>A0A1X0B4A7_9MYCO</name>
<feature type="active site" description="Proton donor" evidence="6">
    <location>
        <position position="195"/>
    </location>
</feature>
<evidence type="ECO:0000313" key="9">
    <source>
        <dbReference type="EMBL" id="ORA37182.1"/>
    </source>
</evidence>
<dbReference type="GO" id="GO:0033499">
    <property type="term" value="P:galactose catabolic process via UDP-galactose, Leloir pathway"/>
    <property type="evidence" value="ECO:0007669"/>
    <property type="project" value="TreeGrafter"/>
</dbReference>
<dbReference type="PANTHER" id="PTHR10091">
    <property type="entry name" value="ALDOSE-1-EPIMERASE"/>
    <property type="match status" value="1"/>
</dbReference>
<reference evidence="9 10" key="1">
    <citation type="submission" date="2017-02" db="EMBL/GenBank/DDBJ databases">
        <title>The new phylogeny of genus Mycobacterium.</title>
        <authorList>
            <person name="Tortoli E."/>
            <person name="Trovato A."/>
            <person name="Cirillo D.M."/>
        </authorList>
    </citation>
    <scope>NUCLEOTIDE SEQUENCE [LARGE SCALE GENOMIC DNA]</scope>
    <source>
        <strain evidence="9 10">RW6</strain>
    </source>
</reference>
<evidence type="ECO:0000313" key="10">
    <source>
        <dbReference type="Proteomes" id="UP000192448"/>
    </source>
</evidence>
<dbReference type="InterPro" id="IPR047215">
    <property type="entry name" value="Galactose_mutarotase-like"/>
</dbReference>
<dbReference type="EMBL" id="MVHF01000006">
    <property type="protein sequence ID" value="ORA37182.1"/>
    <property type="molecule type" value="Genomic_DNA"/>
</dbReference>
<dbReference type="STRING" id="1927124.BST13_08480"/>
<proteinExistence type="inferred from homology"/>
<comment type="pathway">
    <text evidence="1 5">Carbohydrate metabolism; hexose metabolism.</text>
</comment>
<dbReference type="OrthoDB" id="9779408at2"/>
<dbReference type="UniPathway" id="UPA00242"/>
<accession>A0A1X0B4A7</accession>
<feature type="binding site" evidence="8">
    <location>
        <begin position="195"/>
        <end position="197"/>
    </location>
    <ligand>
        <name>beta-D-galactose</name>
        <dbReference type="ChEBI" id="CHEBI:27667"/>
    </ligand>
</feature>
<sequence>MRAMPTVREEVIGDLDGVAIRRFSLANSRGMRVQVLNYGGIVQTVEFPDRDGNLSNIVLGFRTFEEYRRLNPAPNPHNPEGANVYFGALIGRYANPLAGGRFILRGRVVEVPLNTAWHALHGGAVGFDQAVWDSAVISDNAGVGVRLAHSSPHGEMGFPGKLDVVAGYVLDEACRLTLTLEATTNAPTVLNLTSHIYWNLAGEGSGSCYNQLLSINADHFLPVDSQEAPTGEIRPVADTVFDFSEPVPIGERIRVPDEQLLIGHGYDHNWVLRQTDPPSVIQAARVIDPSSGRSLTIRTTQPGLQFYTGNMLQGTLAGSGGSLYRQGDGFALETQHYPDSPNHPTFPTTELDPGDIYRHITVFELTNDD</sequence>
<dbReference type="Gene3D" id="2.70.98.10">
    <property type="match status" value="1"/>
</dbReference>
<dbReference type="GO" id="GO:0006006">
    <property type="term" value="P:glucose metabolic process"/>
    <property type="evidence" value="ECO:0007669"/>
    <property type="project" value="TreeGrafter"/>
</dbReference>
<dbReference type="PIRSF" id="PIRSF005096">
    <property type="entry name" value="GALM"/>
    <property type="match status" value="1"/>
</dbReference>
<evidence type="ECO:0000256" key="1">
    <source>
        <dbReference type="ARBA" id="ARBA00005028"/>
    </source>
</evidence>
<dbReference type="NCBIfam" id="NF008277">
    <property type="entry name" value="PRK11055.1"/>
    <property type="match status" value="1"/>
</dbReference>
<dbReference type="EC" id="5.1.3.3" evidence="5"/>
<dbReference type="GO" id="GO:0005737">
    <property type="term" value="C:cytoplasm"/>
    <property type="evidence" value="ECO:0007669"/>
    <property type="project" value="TreeGrafter"/>
</dbReference>
<keyword evidence="10" id="KW-1185">Reference proteome</keyword>
<dbReference type="InterPro" id="IPR014718">
    <property type="entry name" value="GH-type_carb-bd"/>
</dbReference>
<evidence type="ECO:0000256" key="4">
    <source>
        <dbReference type="ARBA" id="ARBA00023277"/>
    </source>
</evidence>
<feature type="binding site" evidence="7">
    <location>
        <position position="267"/>
    </location>
    <ligand>
        <name>beta-D-galactose</name>
        <dbReference type="ChEBI" id="CHEBI:27667"/>
    </ligand>
</feature>
<comment type="similarity">
    <text evidence="2 5">Belongs to the aldose epimerase family.</text>
</comment>
<dbReference type="AlphaFoldDB" id="A0A1X0B4A7"/>
<organism evidence="9 10">
    <name type="scientific">Mycobacterium aquaticum</name>
    <dbReference type="NCBI Taxonomy" id="1927124"/>
    <lineage>
        <taxon>Bacteria</taxon>
        <taxon>Bacillati</taxon>
        <taxon>Actinomycetota</taxon>
        <taxon>Actinomycetes</taxon>
        <taxon>Mycobacteriales</taxon>
        <taxon>Mycobacteriaceae</taxon>
        <taxon>Mycobacterium</taxon>
    </lineage>
</organism>
<evidence type="ECO:0000256" key="2">
    <source>
        <dbReference type="ARBA" id="ARBA00006206"/>
    </source>
</evidence>
<evidence type="ECO:0000256" key="3">
    <source>
        <dbReference type="ARBA" id="ARBA00023235"/>
    </source>
</evidence>
<dbReference type="InterPro" id="IPR011013">
    <property type="entry name" value="Gal_mutarotase_sf_dom"/>
</dbReference>
<comment type="caution">
    <text evidence="9">The sequence shown here is derived from an EMBL/GenBank/DDBJ whole genome shotgun (WGS) entry which is preliminary data.</text>
</comment>